<feature type="region of interest" description="Disordered" evidence="1">
    <location>
        <begin position="24"/>
        <end position="72"/>
    </location>
</feature>
<evidence type="ECO:0000313" key="4">
    <source>
        <dbReference type="Proteomes" id="UP000007305"/>
    </source>
</evidence>
<reference evidence="3" key="2">
    <citation type="submission" date="2019-07" db="EMBL/GenBank/DDBJ databases">
        <authorList>
            <person name="Seetharam A."/>
            <person name="Woodhouse M."/>
            <person name="Cannon E."/>
        </authorList>
    </citation>
    <scope>NUCLEOTIDE SEQUENCE [LARGE SCALE GENOMIC DNA]</scope>
    <source>
        <strain evidence="3">cv. B73</strain>
    </source>
</reference>
<evidence type="ECO:0000256" key="1">
    <source>
        <dbReference type="SAM" id="MobiDB-lite"/>
    </source>
</evidence>
<dbReference type="GO" id="GO:0016740">
    <property type="term" value="F:transferase activity"/>
    <property type="evidence" value="ECO:0007669"/>
    <property type="project" value="InterPro"/>
</dbReference>
<evidence type="ECO:0000256" key="2">
    <source>
        <dbReference type="SAM" id="Phobius"/>
    </source>
</evidence>
<sequence length="165" mass="17249">MELPLSSLMAGNLSLGRRLQLAISSSSSRTAPPTGRRPGPATPARTPPRAGVRARASGGAPSLDGRLRPHRRQQDHRGVLPLLGLGYSIAIALGFLVLLASLLLAFYFCFGRGGDYWAGEAATTASSSGHLSITVLHVLLVAKGSESPDADVAAVLGARAPWFWI</sequence>
<dbReference type="InParanoid" id="A0A804N1I0"/>
<name>A0A804N1I0_MAIZE</name>
<feature type="compositionally biased region" description="Low complexity" evidence="1">
    <location>
        <begin position="24"/>
        <end position="62"/>
    </location>
</feature>
<dbReference type="PANTHER" id="PTHR46592">
    <property type="entry name" value="RING-H2 FINGER PROTEIN ATL67"/>
    <property type="match status" value="1"/>
</dbReference>
<proteinExistence type="predicted"/>
<dbReference type="AlphaFoldDB" id="A0A804N1I0"/>
<accession>A0A804N1I0</accession>
<feature type="transmembrane region" description="Helical" evidence="2">
    <location>
        <begin position="85"/>
        <end position="110"/>
    </location>
</feature>
<dbReference type="Proteomes" id="UP000007305">
    <property type="component" value="Chromosome 3"/>
</dbReference>
<dbReference type="EnsemblPlants" id="Zm00001eb127500_T001">
    <property type="protein sequence ID" value="Zm00001eb127500_P001"/>
    <property type="gene ID" value="Zm00001eb127500"/>
</dbReference>
<protein>
    <submittedName>
        <fullName evidence="3">Uncharacterized protein</fullName>
    </submittedName>
</protein>
<reference evidence="3" key="3">
    <citation type="submission" date="2021-05" db="UniProtKB">
        <authorList>
            <consortium name="EnsemblPlants"/>
        </authorList>
    </citation>
    <scope>IDENTIFICATION</scope>
    <source>
        <strain evidence="3">cv. B73</strain>
    </source>
</reference>
<keyword evidence="2" id="KW-0812">Transmembrane</keyword>
<dbReference type="PANTHER" id="PTHR46592:SF1">
    <property type="entry name" value="OS01G0736600 PROTEIN"/>
    <property type="match status" value="1"/>
</dbReference>
<dbReference type="Gramene" id="Zm00001eb127500_T001">
    <property type="protein sequence ID" value="Zm00001eb127500_P001"/>
    <property type="gene ID" value="Zm00001eb127500"/>
</dbReference>
<evidence type="ECO:0000313" key="3">
    <source>
        <dbReference type="EnsemblPlants" id="Zm00001eb127500_P001"/>
    </source>
</evidence>
<reference evidence="4" key="1">
    <citation type="submission" date="2015-12" db="EMBL/GenBank/DDBJ databases">
        <title>Update maize B73 reference genome by single molecule sequencing technologies.</title>
        <authorList>
            <consortium name="Maize Genome Sequencing Project"/>
            <person name="Ware D."/>
        </authorList>
    </citation>
    <scope>NUCLEOTIDE SEQUENCE [LARGE SCALE GENOMIC DNA]</scope>
    <source>
        <strain evidence="4">cv. B73</strain>
    </source>
</reference>
<keyword evidence="2" id="KW-1133">Transmembrane helix</keyword>
<organism evidence="3 4">
    <name type="scientific">Zea mays</name>
    <name type="common">Maize</name>
    <dbReference type="NCBI Taxonomy" id="4577"/>
    <lineage>
        <taxon>Eukaryota</taxon>
        <taxon>Viridiplantae</taxon>
        <taxon>Streptophyta</taxon>
        <taxon>Embryophyta</taxon>
        <taxon>Tracheophyta</taxon>
        <taxon>Spermatophyta</taxon>
        <taxon>Magnoliopsida</taxon>
        <taxon>Liliopsida</taxon>
        <taxon>Poales</taxon>
        <taxon>Poaceae</taxon>
        <taxon>PACMAD clade</taxon>
        <taxon>Panicoideae</taxon>
        <taxon>Andropogonodae</taxon>
        <taxon>Andropogoneae</taxon>
        <taxon>Tripsacinae</taxon>
        <taxon>Zea</taxon>
    </lineage>
</organism>
<keyword evidence="4" id="KW-1185">Reference proteome</keyword>
<dbReference type="GO" id="GO:0016567">
    <property type="term" value="P:protein ubiquitination"/>
    <property type="evidence" value="ECO:0007669"/>
    <property type="project" value="InterPro"/>
</dbReference>
<keyword evidence="2" id="KW-0472">Membrane</keyword>
<dbReference type="InterPro" id="IPR044289">
    <property type="entry name" value="ATL67-70"/>
</dbReference>